<dbReference type="EMBL" id="LR797450">
    <property type="protein sequence ID" value="CAB4217721.1"/>
    <property type="molecule type" value="Genomic_DNA"/>
</dbReference>
<dbReference type="InterPro" id="IPR036619">
    <property type="entry name" value="NinB_sf"/>
</dbReference>
<evidence type="ECO:0000313" key="1">
    <source>
        <dbReference type="EMBL" id="CAB4185382.1"/>
    </source>
</evidence>
<dbReference type="EMBL" id="LR797075">
    <property type="protein sequence ID" value="CAB4185382.1"/>
    <property type="molecule type" value="Genomic_DNA"/>
</dbReference>
<evidence type="ECO:0000313" key="2">
    <source>
        <dbReference type="EMBL" id="CAB4193036.1"/>
    </source>
</evidence>
<dbReference type="EMBL" id="LR798430">
    <property type="protein sequence ID" value="CAB5231540.1"/>
    <property type="molecule type" value="Genomic_DNA"/>
</dbReference>
<sequence>MESADEREYSLSGMLSTNPDDLEPGEMFLRLDQWRAFRRLFRSWESRKLSITLKIYRYLRSLAQNNYYWGVAVPTIRAWMLENWGVKYTPNRVHSYNLMHVLGDEPEFTEVAGVQVVSFERKSTSKMSTVEFSQFVEDLQRHYDTRGCYIPNPKKKGLNLLNEFIDDL</sequence>
<evidence type="ECO:0000313" key="4">
    <source>
        <dbReference type="EMBL" id="CAB5231540.1"/>
    </source>
</evidence>
<reference evidence="2" key="1">
    <citation type="submission" date="2020-05" db="EMBL/GenBank/DDBJ databases">
        <authorList>
            <person name="Chiriac C."/>
            <person name="Salcher M."/>
            <person name="Ghai R."/>
            <person name="Kavagutti S V."/>
        </authorList>
    </citation>
    <scope>NUCLEOTIDE SEQUENCE</scope>
</reference>
<accession>A0A6J5REY4</accession>
<dbReference type="Gene3D" id="1.10.3790.10">
    <property type="entry name" value="NinB"/>
    <property type="match status" value="1"/>
</dbReference>
<gene>
    <name evidence="1" type="ORF">UFOVP1127_62</name>
    <name evidence="2" type="ORF">UFOVP1242_12</name>
    <name evidence="3" type="ORF">UFOVP1492_72</name>
    <name evidence="4" type="ORF">UFOVP1580_101</name>
</gene>
<dbReference type="EMBL" id="LR797197">
    <property type="protein sequence ID" value="CAB4193036.1"/>
    <property type="molecule type" value="Genomic_DNA"/>
</dbReference>
<name>A0A6J5REY4_9CAUD</name>
<protein>
    <submittedName>
        <fullName evidence="2">Uncharacterized protein</fullName>
    </submittedName>
</protein>
<evidence type="ECO:0000313" key="3">
    <source>
        <dbReference type="EMBL" id="CAB4217721.1"/>
    </source>
</evidence>
<organism evidence="2">
    <name type="scientific">uncultured Caudovirales phage</name>
    <dbReference type="NCBI Taxonomy" id="2100421"/>
    <lineage>
        <taxon>Viruses</taxon>
        <taxon>Duplodnaviria</taxon>
        <taxon>Heunggongvirae</taxon>
        <taxon>Uroviricota</taxon>
        <taxon>Caudoviricetes</taxon>
        <taxon>Peduoviridae</taxon>
        <taxon>Maltschvirus</taxon>
        <taxon>Maltschvirus maltsch</taxon>
    </lineage>
</organism>
<proteinExistence type="predicted"/>